<evidence type="ECO:0000256" key="10">
    <source>
        <dbReference type="ARBA" id="ARBA00023012"/>
    </source>
</evidence>
<dbReference type="SUPFAM" id="SSF55874">
    <property type="entry name" value="ATPase domain of HSP90 chaperone/DNA topoisomerase II/histidine kinase"/>
    <property type="match status" value="1"/>
</dbReference>
<dbReference type="EC" id="2.7.13.3" evidence="3"/>
<dbReference type="FunFam" id="3.30.565.10:FF:000023">
    <property type="entry name" value="PAS domain-containing sensor histidine kinase"/>
    <property type="match status" value="1"/>
</dbReference>
<dbReference type="SMART" id="SM00387">
    <property type="entry name" value="HATPase_c"/>
    <property type="match status" value="1"/>
</dbReference>
<keyword evidence="5" id="KW-0597">Phosphoprotein</keyword>
<evidence type="ECO:0000256" key="11">
    <source>
        <dbReference type="ARBA" id="ARBA00023136"/>
    </source>
</evidence>
<accession>X0RF58</accession>
<dbReference type="GO" id="GO:0005886">
    <property type="term" value="C:plasma membrane"/>
    <property type="evidence" value="ECO:0007669"/>
    <property type="project" value="UniProtKB-SubCell"/>
</dbReference>
<organism evidence="13">
    <name type="scientific">marine sediment metagenome</name>
    <dbReference type="NCBI Taxonomy" id="412755"/>
    <lineage>
        <taxon>unclassified sequences</taxon>
        <taxon>metagenomes</taxon>
        <taxon>ecological metagenomes</taxon>
    </lineage>
</organism>
<dbReference type="Pfam" id="PF02518">
    <property type="entry name" value="HATPase_c"/>
    <property type="match status" value="1"/>
</dbReference>
<evidence type="ECO:0000259" key="12">
    <source>
        <dbReference type="PROSITE" id="PS50109"/>
    </source>
</evidence>
<evidence type="ECO:0000256" key="7">
    <source>
        <dbReference type="ARBA" id="ARBA00022741"/>
    </source>
</evidence>
<evidence type="ECO:0000256" key="5">
    <source>
        <dbReference type="ARBA" id="ARBA00022553"/>
    </source>
</evidence>
<dbReference type="AlphaFoldDB" id="X0RF58"/>
<dbReference type="InterPro" id="IPR005467">
    <property type="entry name" value="His_kinase_dom"/>
</dbReference>
<dbReference type="InterPro" id="IPR036890">
    <property type="entry name" value="HATPase_C_sf"/>
</dbReference>
<comment type="subcellular location">
    <subcellularLocation>
        <location evidence="2">Cell membrane</location>
    </subcellularLocation>
</comment>
<comment type="catalytic activity">
    <reaction evidence="1">
        <text>ATP + protein L-histidine = ADP + protein N-phospho-L-histidine.</text>
        <dbReference type="EC" id="2.7.13.3"/>
    </reaction>
</comment>
<dbReference type="Gene3D" id="1.10.287.130">
    <property type="match status" value="1"/>
</dbReference>
<dbReference type="GO" id="GO:0009927">
    <property type="term" value="F:histidine phosphotransfer kinase activity"/>
    <property type="evidence" value="ECO:0007669"/>
    <property type="project" value="TreeGrafter"/>
</dbReference>
<name>X0RF58_9ZZZZ</name>
<reference evidence="13" key="1">
    <citation type="journal article" date="2014" name="Front. Microbiol.">
        <title>High frequency of phylogenetically diverse reductive dehalogenase-homologous genes in deep subseafloor sedimentary metagenomes.</title>
        <authorList>
            <person name="Kawai M."/>
            <person name="Futagami T."/>
            <person name="Toyoda A."/>
            <person name="Takaki Y."/>
            <person name="Nishi S."/>
            <person name="Hori S."/>
            <person name="Arai W."/>
            <person name="Tsubouchi T."/>
            <person name="Morono Y."/>
            <person name="Uchiyama I."/>
            <person name="Ito T."/>
            <person name="Fujiyama A."/>
            <person name="Inagaki F."/>
            <person name="Takami H."/>
        </authorList>
    </citation>
    <scope>NUCLEOTIDE SEQUENCE</scope>
    <source>
        <strain evidence="13">Expedition CK06-06</strain>
    </source>
</reference>
<evidence type="ECO:0000256" key="3">
    <source>
        <dbReference type="ARBA" id="ARBA00012438"/>
    </source>
</evidence>
<dbReference type="EMBL" id="BARS01006251">
    <property type="protein sequence ID" value="GAF67398.1"/>
    <property type="molecule type" value="Genomic_DNA"/>
</dbReference>
<dbReference type="PROSITE" id="PS50109">
    <property type="entry name" value="HIS_KIN"/>
    <property type="match status" value="1"/>
</dbReference>
<evidence type="ECO:0000256" key="6">
    <source>
        <dbReference type="ARBA" id="ARBA00022679"/>
    </source>
</evidence>
<evidence type="ECO:0000256" key="1">
    <source>
        <dbReference type="ARBA" id="ARBA00000085"/>
    </source>
</evidence>
<evidence type="ECO:0000256" key="9">
    <source>
        <dbReference type="ARBA" id="ARBA00022840"/>
    </source>
</evidence>
<dbReference type="GO" id="GO:0005524">
    <property type="term" value="F:ATP binding"/>
    <property type="evidence" value="ECO:0007669"/>
    <property type="project" value="UniProtKB-KW"/>
</dbReference>
<evidence type="ECO:0000256" key="4">
    <source>
        <dbReference type="ARBA" id="ARBA00022475"/>
    </source>
</evidence>
<keyword evidence="10" id="KW-0902">Two-component regulatory system</keyword>
<keyword evidence="7" id="KW-0547">Nucleotide-binding</keyword>
<evidence type="ECO:0000256" key="2">
    <source>
        <dbReference type="ARBA" id="ARBA00004236"/>
    </source>
</evidence>
<keyword evidence="8" id="KW-0418">Kinase</keyword>
<dbReference type="PANTHER" id="PTHR43047:SF72">
    <property type="entry name" value="OSMOSENSING HISTIDINE PROTEIN KINASE SLN1"/>
    <property type="match status" value="1"/>
</dbReference>
<dbReference type="InterPro" id="IPR003594">
    <property type="entry name" value="HATPase_dom"/>
</dbReference>
<evidence type="ECO:0000256" key="8">
    <source>
        <dbReference type="ARBA" id="ARBA00022777"/>
    </source>
</evidence>
<gene>
    <name evidence="13" type="ORF">S01H1_12212</name>
</gene>
<dbReference type="PANTHER" id="PTHR43047">
    <property type="entry name" value="TWO-COMPONENT HISTIDINE PROTEIN KINASE"/>
    <property type="match status" value="1"/>
</dbReference>
<dbReference type="PRINTS" id="PR00344">
    <property type="entry name" value="BCTRLSENSOR"/>
</dbReference>
<keyword evidence="4" id="KW-1003">Cell membrane</keyword>
<dbReference type="Gene3D" id="3.30.565.10">
    <property type="entry name" value="Histidine kinase-like ATPase, C-terminal domain"/>
    <property type="match status" value="1"/>
</dbReference>
<keyword evidence="6" id="KW-0808">Transferase</keyword>
<dbReference type="InterPro" id="IPR004358">
    <property type="entry name" value="Sig_transdc_His_kin-like_C"/>
</dbReference>
<keyword evidence="9" id="KW-0067">ATP-binding</keyword>
<comment type="caution">
    <text evidence="13">The sequence shown here is derived from an EMBL/GenBank/DDBJ whole genome shotgun (WGS) entry which is preliminary data.</text>
</comment>
<feature type="domain" description="Histidine kinase" evidence="12">
    <location>
        <begin position="1"/>
        <end position="190"/>
    </location>
</feature>
<evidence type="ECO:0000313" key="13">
    <source>
        <dbReference type="EMBL" id="GAF67398.1"/>
    </source>
</evidence>
<proteinExistence type="predicted"/>
<sequence>MSKPINNVYDSNERLIRLVNDLLSVSRIEAGKLELSLNKTRIEDTLISIIEELQNEAKLKNIELKWDKPKKPISKILIDEEKVRQIFLNLIDNAIKYTKKGSVTTKIKEFPSKIQITITDTGEGISKAEMDKIFKSFSRGSAGNKSYVEGVGLGLYIARQFTDMHKGKIWAVSKGKGKGTTFYVELPKSNK</sequence>
<keyword evidence="11" id="KW-0472">Membrane</keyword>
<protein>
    <recommendedName>
        <fullName evidence="3">histidine kinase</fullName>
        <ecNumber evidence="3">2.7.13.3</ecNumber>
    </recommendedName>
</protein>
<dbReference type="GO" id="GO:0000155">
    <property type="term" value="F:phosphorelay sensor kinase activity"/>
    <property type="evidence" value="ECO:0007669"/>
    <property type="project" value="TreeGrafter"/>
</dbReference>